<reference evidence="2 3" key="1">
    <citation type="journal article" date="2018" name="Cell">
        <title>The Chara Genome: Secondary Complexity and Implications for Plant Terrestrialization.</title>
        <authorList>
            <person name="Nishiyama T."/>
            <person name="Sakayama H."/>
            <person name="Vries J.D."/>
            <person name="Buschmann H."/>
            <person name="Saint-Marcoux D."/>
            <person name="Ullrich K.K."/>
            <person name="Haas F.B."/>
            <person name="Vanderstraeten L."/>
            <person name="Becker D."/>
            <person name="Lang D."/>
            <person name="Vosolsobe S."/>
            <person name="Rombauts S."/>
            <person name="Wilhelmsson P.K.I."/>
            <person name="Janitza P."/>
            <person name="Kern R."/>
            <person name="Heyl A."/>
            <person name="Rumpler F."/>
            <person name="Villalobos L.I.A.C."/>
            <person name="Clay J.M."/>
            <person name="Skokan R."/>
            <person name="Toyoda A."/>
            <person name="Suzuki Y."/>
            <person name="Kagoshima H."/>
            <person name="Schijlen E."/>
            <person name="Tajeshwar N."/>
            <person name="Catarino B."/>
            <person name="Hetherington A.J."/>
            <person name="Saltykova A."/>
            <person name="Bonnot C."/>
            <person name="Breuninger H."/>
            <person name="Symeonidi A."/>
            <person name="Radhakrishnan G.V."/>
            <person name="Van Nieuwerburgh F."/>
            <person name="Deforce D."/>
            <person name="Chang C."/>
            <person name="Karol K.G."/>
            <person name="Hedrich R."/>
            <person name="Ulvskov P."/>
            <person name="Glockner G."/>
            <person name="Delwiche C.F."/>
            <person name="Petrasek J."/>
            <person name="Van de Peer Y."/>
            <person name="Friml J."/>
            <person name="Beilby M."/>
            <person name="Dolan L."/>
            <person name="Kohara Y."/>
            <person name="Sugano S."/>
            <person name="Fujiyama A."/>
            <person name="Delaux P.-M."/>
            <person name="Quint M."/>
            <person name="TheiBen G."/>
            <person name="Hagemann M."/>
            <person name="Harholt J."/>
            <person name="Dunand C."/>
            <person name="Zachgo S."/>
            <person name="Langdale J."/>
            <person name="Maumus F."/>
            <person name="Straeten D.V.D."/>
            <person name="Gould S.B."/>
            <person name="Rensing S.A."/>
        </authorList>
    </citation>
    <scope>NUCLEOTIDE SEQUENCE [LARGE SCALE GENOMIC DNA]</scope>
    <source>
        <strain evidence="2 3">S276</strain>
    </source>
</reference>
<feature type="compositionally biased region" description="Basic and acidic residues" evidence="1">
    <location>
        <begin position="359"/>
        <end position="369"/>
    </location>
</feature>
<protein>
    <submittedName>
        <fullName evidence="2">Uncharacterized protein</fullName>
    </submittedName>
</protein>
<feature type="compositionally biased region" description="Basic residues" evidence="1">
    <location>
        <begin position="309"/>
        <end position="332"/>
    </location>
</feature>
<sequence length="369" mass="39805">MKPVEVKVGGSEFRMPTRKSSSTLPCSKGRESGQYPKEDAGHQLTVPLVPYDTPVQGLAGILESCGEGRQMVSTSRQHSHVAEKIITYSRLLGAGSSDNLEKRKVLATPPLRLEVPAVTAGTSHSRQTNLQVVDQRSEEQTETEEDVGFHGRKFGSFEDSLHGGGGGDSKGNVELEERSGYSDQRENDCSDEEQDTEHGSSGQRQEGCFVGGSLSALSGGMESEIGASSGGPHNDREQNDRMQTKEMDDDGGDGDVATGGASKSWGKRKADASLTPMAKKKQARKVVTVVDDARCAFDASQETVGEVAKKRKEGSRIRKTSQPKRVARSSRRPKSDDSSGDAEGVDPRRSDLFAEDETETKRPRAVDMT</sequence>
<dbReference type="EMBL" id="BFEA01000017">
    <property type="protein sequence ID" value="GBG61093.1"/>
    <property type="molecule type" value="Genomic_DNA"/>
</dbReference>
<comment type="caution">
    <text evidence="2">The sequence shown here is derived from an EMBL/GenBank/DDBJ whole genome shotgun (WGS) entry which is preliminary data.</text>
</comment>
<feature type="region of interest" description="Disordered" evidence="1">
    <location>
        <begin position="1"/>
        <end position="41"/>
    </location>
</feature>
<feature type="compositionally biased region" description="Basic and acidic residues" evidence="1">
    <location>
        <begin position="28"/>
        <end position="41"/>
    </location>
</feature>
<name>A0A388JTL2_CHABU</name>
<evidence type="ECO:0000313" key="2">
    <source>
        <dbReference type="EMBL" id="GBG61093.1"/>
    </source>
</evidence>
<proteinExistence type="predicted"/>
<feature type="compositionally biased region" description="Basic and acidic residues" evidence="1">
    <location>
        <begin position="233"/>
        <end position="246"/>
    </location>
</feature>
<feature type="compositionally biased region" description="Polar residues" evidence="1">
    <location>
        <begin position="120"/>
        <end position="134"/>
    </location>
</feature>
<dbReference type="AlphaFoldDB" id="A0A388JTL2"/>
<organism evidence="2 3">
    <name type="scientific">Chara braunii</name>
    <name type="common">Braun's stonewort</name>
    <dbReference type="NCBI Taxonomy" id="69332"/>
    <lineage>
        <taxon>Eukaryota</taxon>
        <taxon>Viridiplantae</taxon>
        <taxon>Streptophyta</taxon>
        <taxon>Charophyceae</taxon>
        <taxon>Charales</taxon>
        <taxon>Characeae</taxon>
        <taxon>Chara</taxon>
    </lineage>
</organism>
<feature type="region of interest" description="Disordered" evidence="1">
    <location>
        <begin position="116"/>
        <end position="369"/>
    </location>
</feature>
<dbReference type="Gramene" id="GBG61093">
    <property type="protein sequence ID" value="GBG61093"/>
    <property type="gene ID" value="CBR_g19169"/>
</dbReference>
<feature type="compositionally biased region" description="Basic and acidic residues" evidence="1">
    <location>
        <begin position="171"/>
        <end position="188"/>
    </location>
</feature>
<evidence type="ECO:0000256" key="1">
    <source>
        <dbReference type="SAM" id="MobiDB-lite"/>
    </source>
</evidence>
<dbReference type="Proteomes" id="UP000265515">
    <property type="component" value="Unassembled WGS sequence"/>
</dbReference>
<gene>
    <name evidence="2" type="ORF">CBR_g19169</name>
</gene>
<accession>A0A388JTL2</accession>
<evidence type="ECO:0000313" key="3">
    <source>
        <dbReference type="Proteomes" id="UP000265515"/>
    </source>
</evidence>
<keyword evidence="3" id="KW-1185">Reference proteome</keyword>